<feature type="transmembrane region" description="Helical" evidence="8">
    <location>
        <begin position="155"/>
        <end position="173"/>
    </location>
</feature>
<dbReference type="Pfam" id="PF12821">
    <property type="entry name" value="ThrE_2"/>
    <property type="match status" value="1"/>
</dbReference>
<evidence type="ECO:0000259" key="10">
    <source>
        <dbReference type="Pfam" id="PF12821"/>
    </source>
</evidence>
<organism evidence="11 12">
    <name type="scientific">Actinomyces israelii</name>
    <dbReference type="NCBI Taxonomy" id="1659"/>
    <lineage>
        <taxon>Bacteria</taxon>
        <taxon>Bacillati</taxon>
        <taxon>Actinomycetota</taxon>
        <taxon>Actinomycetes</taxon>
        <taxon>Actinomycetales</taxon>
        <taxon>Actinomycetaceae</taxon>
        <taxon>Actinomyces</taxon>
    </lineage>
</organism>
<evidence type="ECO:0000256" key="4">
    <source>
        <dbReference type="ARBA" id="ARBA00022989"/>
    </source>
</evidence>
<dbReference type="InterPro" id="IPR024528">
    <property type="entry name" value="ThrE_2"/>
</dbReference>
<evidence type="ECO:0000256" key="3">
    <source>
        <dbReference type="ARBA" id="ARBA00022692"/>
    </source>
</evidence>
<reference evidence="11" key="1">
    <citation type="submission" date="2022-10" db="EMBL/GenBank/DDBJ databases">
        <title>Genome sequence of Actinomyces israelii ATCC 10048.</title>
        <authorList>
            <person name="Watt R.M."/>
            <person name="Tong W.M."/>
        </authorList>
    </citation>
    <scope>NUCLEOTIDE SEQUENCE</scope>
    <source>
        <strain evidence="11">ATCC 10048</strain>
    </source>
</reference>
<keyword evidence="2" id="KW-1003">Cell membrane</keyword>
<feature type="transmembrane region" description="Helical" evidence="8">
    <location>
        <begin position="329"/>
        <end position="351"/>
    </location>
</feature>
<feature type="transmembrane region" description="Helical" evidence="8">
    <location>
        <begin position="213"/>
        <end position="235"/>
    </location>
</feature>
<feature type="domain" description="Threonine/Serine exporter ThrE" evidence="10">
    <location>
        <begin position="253"/>
        <end position="386"/>
    </location>
</feature>
<feature type="transmembrane region" description="Helical" evidence="8">
    <location>
        <begin position="297"/>
        <end position="317"/>
    </location>
</feature>
<keyword evidence="12" id="KW-1185">Reference proteome</keyword>
<dbReference type="PANTHER" id="PTHR34390:SF2">
    <property type="entry name" value="SUCCINATE TRANSPORTER SUBUNIT YJJP-RELATED"/>
    <property type="match status" value="1"/>
</dbReference>
<feature type="domain" description="Threonine/serine exporter-like N-terminal" evidence="9">
    <location>
        <begin position="52"/>
        <end position="232"/>
    </location>
</feature>
<dbReference type="InterPro" id="IPR050539">
    <property type="entry name" value="ThrE_Dicarb/AminoAcid_Exp"/>
</dbReference>
<comment type="caution">
    <text evidence="11">The sequence shown here is derived from an EMBL/GenBank/DDBJ whole genome shotgun (WGS) entry which is preliminary data.</text>
</comment>
<evidence type="ECO:0000256" key="7">
    <source>
        <dbReference type="SAM" id="MobiDB-lite"/>
    </source>
</evidence>
<dbReference type="RefSeq" id="WP_268918656.1">
    <property type="nucleotide sequence ID" value="NZ_JAPTMY010000054.1"/>
</dbReference>
<feature type="transmembrane region" description="Helical" evidence="8">
    <location>
        <begin position="273"/>
        <end position="291"/>
    </location>
</feature>
<evidence type="ECO:0000256" key="5">
    <source>
        <dbReference type="ARBA" id="ARBA00023136"/>
    </source>
</evidence>
<comment type="subcellular location">
    <subcellularLocation>
        <location evidence="1">Cell membrane</location>
        <topology evidence="1">Multi-pass membrane protein</topology>
    </subcellularLocation>
</comment>
<evidence type="ECO:0000313" key="12">
    <source>
        <dbReference type="Proteomes" id="UP001072034"/>
    </source>
</evidence>
<name>A0ABT4ICH3_9ACTO</name>
<proteinExistence type="inferred from homology"/>
<keyword evidence="4 8" id="KW-1133">Transmembrane helix</keyword>
<sequence>MADIAALLHGNGYATQASVRAVDRLNALLGTRYRLVPAWREVTLVDEHGAVVLTRAVNLSAINMSRVTHLTRCLYGERAPTAAGLRAAADEAAAAPASPTWLFCPAAGAGAVLLALIFGLAHLHSGVLIFAAGALGGLARRLLGGRGASLTTQIAAASLIGGLAGGLSVHLGWTSAARLVAVCPAMVLVPGPQVLNGCLDIARRRHDLGLARLADAALTILAIAGGLVAGMAAWGASLPVSASFLSVPLWVDVLGAGLVACCYPVYFSMPYRTVPWALLAGGLGHALHWVAVSRWGWGGPAASMATCALVSAVLTPVSRRFRIPFAGAGFAAVVALVPGVYLFRATAGLLALPGMSGAAASAELLAVAQDLTTAGLTVLGMAIGLLAPYHLMSRGVGRGGGPAPRQAARRAGGGRAGRVEAG</sequence>
<evidence type="ECO:0000313" key="11">
    <source>
        <dbReference type="EMBL" id="MCZ0859449.1"/>
    </source>
</evidence>
<protein>
    <submittedName>
        <fullName evidence="11">Threonine/serine exporter family protein</fullName>
    </submittedName>
</protein>
<feature type="transmembrane region" description="Helical" evidence="8">
    <location>
        <begin position="247"/>
        <end position="266"/>
    </location>
</feature>
<feature type="transmembrane region" description="Helical" evidence="8">
    <location>
        <begin position="371"/>
        <end position="391"/>
    </location>
</feature>
<keyword evidence="5 8" id="KW-0472">Membrane</keyword>
<feature type="region of interest" description="Disordered" evidence="7">
    <location>
        <begin position="397"/>
        <end position="422"/>
    </location>
</feature>
<dbReference type="EMBL" id="JAPTMY010000054">
    <property type="protein sequence ID" value="MCZ0859449.1"/>
    <property type="molecule type" value="Genomic_DNA"/>
</dbReference>
<dbReference type="InterPro" id="IPR010619">
    <property type="entry name" value="ThrE-like_N"/>
</dbReference>
<evidence type="ECO:0000256" key="2">
    <source>
        <dbReference type="ARBA" id="ARBA00022475"/>
    </source>
</evidence>
<evidence type="ECO:0000256" key="6">
    <source>
        <dbReference type="ARBA" id="ARBA00034125"/>
    </source>
</evidence>
<evidence type="ECO:0000256" key="8">
    <source>
        <dbReference type="SAM" id="Phobius"/>
    </source>
</evidence>
<comment type="similarity">
    <text evidence="6">Belongs to the ThrE exporter (TC 2.A.79) family.</text>
</comment>
<dbReference type="Pfam" id="PF06738">
    <property type="entry name" value="ThrE"/>
    <property type="match status" value="1"/>
</dbReference>
<evidence type="ECO:0000256" key="1">
    <source>
        <dbReference type="ARBA" id="ARBA00004651"/>
    </source>
</evidence>
<keyword evidence="3 8" id="KW-0812">Transmembrane</keyword>
<dbReference type="Proteomes" id="UP001072034">
    <property type="component" value="Unassembled WGS sequence"/>
</dbReference>
<accession>A0ABT4ICH3</accession>
<evidence type="ECO:0000259" key="9">
    <source>
        <dbReference type="Pfam" id="PF06738"/>
    </source>
</evidence>
<gene>
    <name evidence="11" type="ORF">OHJ16_15550</name>
</gene>
<dbReference type="PANTHER" id="PTHR34390">
    <property type="entry name" value="UPF0442 PROTEIN YJJB-RELATED"/>
    <property type="match status" value="1"/>
</dbReference>